<dbReference type="PROSITE" id="PS50104">
    <property type="entry name" value="TIR"/>
    <property type="match status" value="1"/>
</dbReference>
<reference evidence="3" key="2">
    <citation type="journal article" date="2024" name="Nature">
        <title>Anoxygenic phototroph of the Chloroflexota uses a type I reaction centre.</title>
        <authorList>
            <person name="Tsuji J.M."/>
            <person name="Shaw N.A."/>
            <person name="Nagashima S."/>
            <person name="Venkiteswaran J.J."/>
            <person name="Schiff S.L."/>
            <person name="Watanabe T."/>
            <person name="Fukui M."/>
            <person name="Hanada S."/>
            <person name="Tank M."/>
            <person name="Neufeld J.D."/>
        </authorList>
    </citation>
    <scope>NUCLEOTIDE SEQUENCE</scope>
    <source>
        <strain evidence="3">L227-S17</strain>
    </source>
</reference>
<dbReference type="GO" id="GO:0007165">
    <property type="term" value="P:signal transduction"/>
    <property type="evidence" value="ECO:0007669"/>
    <property type="project" value="InterPro"/>
</dbReference>
<sequence>MNERESTQRILEMHKRNLAILEEQLAAFGDLFAPPHIKIQIQDKKKIIAELEAKLEPTSLSKAPIAASPSEKSAEYITTTASETAKSARSKVFISYSPRDSKWLERLKTHLVPQEREGKLEIWDDTKIKPGMRWREEIQKALTGAKVIVMLISADFLASDFYSEETPRLLAAAEKEGAVILPLIIGYSRFTDTPLYQFQAINSPEKPLSGLRQYEQDEVLVNAARAIDQALKR</sequence>
<dbReference type="AlphaFoldDB" id="A0A8T7M6U2"/>
<dbReference type="Proteomes" id="UP001431572">
    <property type="component" value="Chromosome 2"/>
</dbReference>
<proteinExistence type="predicted"/>
<dbReference type="Gene3D" id="3.40.50.10140">
    <property type="entry name" value="Toll/interleukin-1 receptor homology (TIR) domain"/>
    <property type="match status" value="1"/>
</dbReference>
<reference evidence="2 4" key="1">
    <citation type="submission" date="2020-06" db="EMBL/GenBank/DDBJ databases">
        <title>Anoxygenic phototrophic Chloroflexota member uses a Type I reaction center.</title>
        <authorList>
            <person name="Tsuji J.M."/>
            <person name="Shaw N.A."/>
            <person name="Nagashima S."/>
            <person name="Venkiteswaran J."/>
            <person name="Schiff S.L."/>
            <person name="Hanada S."/>
            <person name="Tank M."/>
            <person name="Neufeld J.D."/>
        </authorList>
    </citation>
    <scope>NUCLEOTIDE SEQUENCE [LARGE SCALE GENOMIC DNA]</scope>
    <source>
        <strain evidence="2">L227-S17</strain>
    </source>
</reference>
<evidence type="ECO:0000313" key="4">
    <source>
        <dbReference type="Proteomes" id="UP000521676"/>
    </source>
</evidence>
<dbReference type="Proteomes" id="UP000521676">
    <property type="component" value="Unassembled WGS sequence"/>
</dbReference>
<keyword evidence="5" id="KW-1185">Reference proteome</keyword>
<dbReference type="EMBL" id="CP128400">
    <property type="protein sequence ID" value="WJW69699.1"/>
    <property type="molecule type" value="Genomic_DNA"/>
</dbReference>
<evidence type="ECO:0000313" key="5">
    <source>
        <dbReference type="Proteomes" id="UP001431572"/>
    </source>
</evidence>
<feature type="domain" description="TIR" evidence="1">
    <location>
        <begin position="88"/>
        <end position="231"/>
    </location>
</feature>
<evidence type="ECO:0000313" key="2">
    <source>
        <dbReference type="EMBL" id="NWJ47794.1"/>
    </source>
</evidence>
<keyword evidence="2" id="KW-0675">Receptor</keyword>
<protein>
    <submittedName>
        <fullName evidence="2">Toll/interleukin-1 receptor domain-containing protein</fullName>
    </submittedName>
</protein>
<dbReference type="EMBL" id="JACATZ010000003">
    <property type="protein sequence ID" value="NWJ47794.1"/>
    <property type="molecule type" value="Genomic_DNA"/>
</dbReference>
<dbReference type="InterPro" id="IPR000157">
    <property type="entry name" value="TIR_dom"/>
</dbReference>
<name>A0A8T7M6U2_9CHLR</name>
<evidence type="ECO:0000313" key="3">
    <source>
        <dbReference type="EMBL" id="WJW69699.1"/>
    </source>
</evidence>
<accession>A0A8T7M6U2</accession>
<dbReference type="Pfam" id="PF13676">
    <property type="entry name" value="TIR_2"/>
    <property type="match status" value="1"/>
</dbReference>
<evidence type="ECO:0000259" key="1">
    <source>
        <dbReference type="PROSITE" id="PS50104"/>
    </source>
</evidence>
<dbReference type="RefSeq" id="WP_341471572.1">
    <property type="nucleotide sequence ID" value="NZ_CP128400.1"/>
</dbReference>
<dbReference type="InterPro" id="IPR035897">
    <property type="entry name" value="Toll_tir_struct_dom_sf"/>
</dbReference>
<gene>
    <name evidence="2" type="ORF">HXX08_18225</name>
    <name evidence="3" type="ORF">OZ401_003327</name>
</gene>
<organism evidence="2 4">
    <name type="scientific">Candidatus Chlorohelix allophototropha</name>
    <dbReference type="NCBI Taxonomy" id="3003348"/>
    <lineage>
        <taxon>Bacteria</taxon>
        <taxon>Bacillati</taxon>
        <taxon>Chloroflexota</taxon>
        <taxon>Chloroflexia</taxon>
        <taxon>Candidatus Chloroheliales</taxon>
        <taxon>Candidatus Chloroheliaceae</taxon>
        <taxon>Candidatus Chlorohelix</taxon>
    </lineage>
</organism>
<dbReference type="SUPFAM" id="SSF52200">
    <property type="entry name" value="Toll/Interleukin receptor TIR domain"/>
    <property type="match status" value="1"/>
</dbReference>